<organism evidence="1 2">
    <name type="scientific">Clavibacter sepedonicus</name>
    <name type="common">Clavibacter michiganensis subsp. sepedonicus</name>
    <dbReference type="NCBI Taxonomy" id="31964"/>
    <lineage>
        <taxon>Bacteria</taxon>
        <taxon>Bacillati</taxon>
        <taxon>Actinomycetota</taxon>
        <taxon>Actinomycetes</taxon>
        <taxon>Micrococcales</taxon>
        <taxon>Microbacteriaceae</taxon>
        <taxon>Clavibacter</taxon>
    </lineage>
</organism>
<sequence>MAQYARRMDRQMLDQLSTGRSRRDVQAIREALSALTAGDLVSVVIRSPRYGLHSVDGPVRVGSNGQLVVADTALGAAGEIQSVSIRSGDDMPPQGGLPDSVVGLGHGTVARVTFDEPAYGAFHVTGPLTAGDDAFLLVSNWIVVNGDAFAPRVVSVEVADDLDVHPANVPPRRPSVEDAVAPAPGPTA</sequence>
<dbReference type="Proteomes" id="UP000001318">
    <property type="component" value="Chromosome"/>
</dbReference>
<keyword evidence="2" id="KW-1185">Reference proteome</keyword>
<name>B0RCF4_CLASE</name>
<dbReference type="AlphaFoldDB" id="B0RCF4"/>
<dbReference type="HOGENOM" id="CLU_1438756_0_0_11"/>
<evidence type="ECO:0000313" key="1">
    <source>
        <dbReference type="EMBL" id="CAQ00552.1"/>
    </source>
</evidence>
<accession>B0RCF4</accession>
<reference evidence="1 2" key="1">
    <citation type="journal article" date="2008" name="J. Bacteriol.">
        <title>Genome of the actinomycete plant pathogen Clavibacter michiganensis subsp. sepedonicus suggests recent niche adaptation.</title>
        <authorList>
            <person name="Bentley S.D."/>
            <person name="Corton C."/>
            <person name="Brown S.E."/>
            <person name="Barron A."/>
            <person name="Clark L."/>
            <person name="Doggett J."/>
            <person name="Harris B."/>
            <person name="Ormond D."/>
            <person name="Quail M.A."/>
            <person name="May G."/>
            <person name="Francis D."/>
            <person name="Knudson D."/>
            <person name="Parkhill J."/>
            <person name="Ishimaru C.A."/>
        </authorList>
    </citation>
    <scope>NUCLEOTIDE SEQUENCE [LARGE SCALE GENOMIC DNA]</scope>
    <source>
        <strain evidence="2">ATCC 33113 / DSM 20744 / JCM 9667 / LMG 2889 / ICMP 2535 / C-1</strain>
    </source>
</reference>
<protein>
    <submittedName>
        <fullName evidence="1">Uncharacterized protein</fullName>
    </submittedName>
</protein>
<gene>
    <name evidence="1" type="ordered locus">CMS0432</name>
</gene>
<proteinExistence type="predicted"/>
<dbReference type="EMBL" id="AM849034">
    <property type="protein sequence ID" value="CAQ00552.1"/>
    <property type="molecule type" value="Genomic_DNA"/>
</dbReference>
<dbReference type="KEGG" id="cms:CMS0432"/>
<evidence type="ECO:0000313" key="2">
    <source>
        <dbReference type="Proteomes" id="UP000001318"/>
    </source>
</evidence>
<dbReference type="eggNOG" id="ENOG502ZJCC">
    <property type="taxonomic scope" value="Bacteria"/>
</dbReference>